<organism evidence="2 3">
    <name type="scientific">Candidatus Thiodubiliella endoseptemdiera</name>
    <dbReference type="NCBI Taxonomy" id="2738886"/>
    <lineage>
        <taxon>Bacteria</taxon>
        <taxon>Pseudomonadati</taxon>
        <taxon>Pseudomonadota</taxon>
        <taxon>Gammaproteobacteria</taxon>
        <taxon>Candidatus Pseudothioglobaceae</taxon>
        <taxon>Candidatus Thiodubiliella</taxon>
    </lineage>
</organism>
<evidence type="ECO:0000313" key="2">
    <source>
        <dbReference type="EMBL" id="NYT26437.1"/>
    </source>
</evidence>
<evidence type="ECO:0000313" key="3">
    <source>
        <dbReference type="Proteomes" id="UP000568751"/>
    </source>
</evidence>
<gene>
    <name evidence="2" type="ORF">H0A76_00080</name>
</gene>
<protein>
    <recommendedName>
        <fullName evidence="1">CMP/dCMP-type deaminase domain-containing protein</fullName>
    </recommendedName>
</protein>
<name>A0A853EZ10_9GAMM</name>
<dbReference type="SUPFAM" id="SSF53927">
    <property type="entry name" value="Cytidine deaminase-like"/>
    <property type="match status" value="1"/>
</dbReference>
<dbReference type="Proteomes" id="UP000568751">
    <property type="component" value="Unassembled WGS sequence"/>
</dbReference>
<dbReference type="GO" id="GO:0003824">
    <property type="term" value="F:catalytic activity"/>
    <property type="evidence" value="ECO:0007669"/>
    <property type="project" value="InterPro"/>
</dbReference>
<dbReference type="InterPro" id="IPR016193">
    <property type="entry name" value="Cytidine_deaminase-like"/>
</dbReference>
<proteinExistence type="predicted"/>
<reference evidence="2 3" key="1">
    <citation type="submission" date="2020-05" db="EMBL/GenBank/DDBJ databases">
        <title>Horizontal transmission and recombination maintain forever young bacterial symbiont genomes.</title>
        <authorList>
            <person name="Russell S.L."/>
            <person name="Pepper-Tunick E."/>
            <person name="Svedberg J."/>
            <person name="Byrne A."/>
            <person name="Ruelas Castillo J."/>
            <person name="Vollmers C."/>
            <person name="Beinart R.A."/>
            <person name="Corbett-Detig R."/>
        </authorList>
    </citation>
    <scope>NUCLEOTIDE SEQUENCE [LARGE SCALE GENOMIC DNA]</scope>
    <source>
        <strain evidence="2">455</strain>
    </source>
</reference>
<dbReference type="AlphaFoldDB" id="A0A853EZ10"/>
<dbReference type="PROSITE" id="PS51747">
    <property type="entry name" value="CYT_DCMP_DEAMINASES_2"/>
    <property type="match status" value="1"/>
</dbReference>
<comment type="caution">
    <text evidence="2">The sequence shown here is derived from an EMBL/GenBank/DDBJ whole genome shotgun (WGS) entry which is preliminary data.</text>
</comment>
<sequence length="55" mass="5892">MKTDEQWMALAIQQAILAEKIKEVPVGAVLVQDNKLIASAHNPTNGEAYLTAAVS</sequence>
<feature type="domain" description="CMP/dCMP-type deaminase" evidence="1">
    <location>
        <begin position="2"/>
        <end position="55"/>
    </location>
</feature>
<evidence type="ECO:0000259" key="1">
    <source>
        <dbReference type="PROSITE" id="PS51747"/>
    </source>
</evidence>
<dbReference type="Pfam" id="PF00383">
    <property type="entry name" value="dCMP_cyt_deam_1"/>
    <property type="match status" value="1"/>
</dbReference>
<dbReference type="InterPro" id="IPR002125">
    <property type="entry name" value="CMP_dCMP_dom"/>
</dbReference>
<dbReference type="Gene3D" id="3.40.140.10">
    <property type="entry name" value="Cytidine Deaminase, domain 2"/>
    <property type="match status" value="1"/>
</dbReference>
<accession>A0A853EZ10</accession>
<dbReference type="EMBL" id="JACCHT010000001">
    <property type="protein sequence ID" value="NYT26437.1"/>
    <property type="molecule type" value="Genomic_DNA"/>
</dbReference>